<evidence type="ECO:0000259" key="2">
    <source>
        <dbReference type="Pfam" id="PF00534"/>
    </source>
</evidence>
<keyword evidence="1" id="KW-1133">Transmembrane helix</keyword>
<dbReference type="Pfam" id="PF13439">
    <property type="entry name" value="Glyco_transf_4"/>
    <property type="match status" value="1"/>
</dbReference>
<dbReference type="Pfam" id="PF00534">
    <property type="entry name" value="Glycos_transf_1"/>
    <property type="match status" value="1"/>
</dbReference>
<dbReference type="Gene3D" id="3.40.50.2000">
    <property type="entry name" value="Glycogen Phosphorylase B"/>
    <property type="match status" value="2"/>
</dbReference>
<dbReference type="Proteomes" id="UP000348942">
    <property type="component" value="Chromosome 2"/>
</dbReference>
<feature type="domain" description="Glycosyltransferase subfamily 4-like N-terminal" evidence="3">
    <location>
        <begin position="27"/>
        <end position="199"/>
    </location>
</feature>
<dbReference type="InterPro" id="IPR001296">
    <property type="entry name" value="Glyco_trans_1"/>
</dbReference>
<gene>
    <name evidence="4" type="ORF">GFB47_14925</name>
</gene>
<feature type="transmembrane region" description="Helical" evidence="1">
    <location>
        <begin position="97"/>
        <end position="124"/>
    </location>
</feature>
<reference evidence="4 5" key="1">
    <citation type="submission" date="2019-10" db="EMBL/GenBank/DDBJ databases">
        <title>Vibrio sp. nov., isolated from Coralline algae surface.</title>
        <authorList>
            <person name="Geng Y."/>
            <person name="Zhang X."/>
        </authorList>
    </citation>
    <scope>NUCLEOTIDE SEQUENCE [LARGE SCALE GENOMIC DNA]</scope>
    <source>
        <strain evidence="4 5">SM1977</strain>
    </source>
</reference>
<keyword evidence="1" id="KW-0812">Transmembrane</keyword>
<evidence type="ECO:0000313" key="5">
    <source>
        <dbReference type="Proteomes" id="UP000348942"/>
    </source>
</evidence>
<dbReference type="GO" id="GO:0016757">
    <property type="term" value="F:glycosyltransferase activity"/>
    <property type="evidence" value="ECO:0007669"/>
    <property type="project" value="UniProtKB-ARBA"/>
</dbReference>
<dbReference type="SUPFAM" id="SSF53756">
    <property type="entry name" value="UDP-Glycosyltransferase/glycogen phosphorylase"/>
    <property type="match status" value="1"/>
</dbReference>
<evidence type="ECO:0000313" key="4">
    <source>
        <dbReference type="EMBL" id="QGA66688.1"/>
    </source>
</evidence>
<dbReference type="AlphaFoldDB" id="A0A5Q0THP0"/>
<evidence type="ECO:0000259" key="3">
    <source>
        <dbReference type="Pfam" id="PF13439"/>
    </source>
</evidence>
<protein>
    <submittedName>
        <fullName evidence="4">Glycosyltransferase</fullName>
    </submittedName>
</protein>
<dbReference type="RefSeq" id="WP_153448821.1">
    <property type="nucleotide sequence ID" value="NZ_CP045700.1"/>
</dbReference>
<name>A0A5Q0THP0_9VIBR</name>
<organism evidence="4 5">
    <name type="scientific">Vibrio algicola</name>
    <dbReference type="NCBI Taxonomy" id="2662262"/>
    <lineage>
        <taxon>Bacteria</taxon>
        <taxon>Pseudomonadati</taxon>
        <taxon>Pseudomonadota</taxon>
        <taxon>Gammaproteobacteria</taxon>
        <taxon>Vibrionales</taxon>
        <taxon>Vibrionaceae</taxon>
        <taxon>Vibrio</taxon>
    </lineage>
</organism>
<feature type="domain" description="Glycosyl transferase family 1" evidence="2">
    <location>
        <begin position="208"/>
        <end position="368"/>
    </location>
</feature>
<accession>A0A5Q0THP0</accession>
<keyword evidence="4" id="KW-0808">Transferase</keyword>
<keyword evidence="5" id="KW-1185">Reference proteome</keyword>
<dbReference type="EMBL" id="CP045700">
    <property type="protein sequence ID" value="QGA66688.1"/>
    <property type="molecule type" value="Genomic_DNA"/>
</dbReference>
<proteinExistence type="predicted"/>
<dbReference type="InterPro" id="IPR028098">
    <property type="entry name" value="Glyco_trans_4-like_N"/>
</dbReference>
<sequence>MDHQTNIINFVPEELPSYRPDVDVLYSKELPNNGVHTTIIGMPKSAAVQIETEGSTLSTSKKTSNRHLDSVMYFLHAAKLAFIAKKKGFHLIQVRDMVWVGLICLVVAKIIKLPYTYWVSFLYAESRTMRAKDKSENIPSWKRPIILSRGLLEEFILYRLILPHSDRVYVQSDFMLKYMQQKGLNKDDMMVVPMGVDFDKIDDFATTEAKKIEKWGDAPVIGYLGSLDRLRKLEVIISAFKQAKQVVPDLKLLFVGDSEVEKDREYLQHTADEMGLSDDFHITGWVQIQEAWSYLKGVDMVIGFMNRGLLLDVSTPTKAMEYMALKKPMICNDSPDQQFVIEQSGCGRVTDGTSESYAEAMIELAQQPMAQSELDAGFNYIKHHRSYAAIGKHVASDIHHVVKQKIKKGW</sequence>
<evidence type="ECO:0000256" key="1">
    <source>
        <dbReference type="SAM" id="Phobius"/>
    </source>
</evidence>
<keyword evidence="1" id="KW-0472">Membrane</keyword>
<dbReference type="PANTHER" id="PTHR12526">
    <property type="entry name" value="GLYCOSYLTRANSFERASE"/>
    <property type="match status" value="1"/>
</dbReference>